<evidence type="ECO:0000256" key="10">
    <source>
        <dbReference type="ARBA" id="ARBA00047777"/>
    </source>
</evidence>
<keyword evidence="5" id="KW-0808">Transferase</keyword>
<gene>
    <name evidence="13" type="ORF">CLIB1423_19S01904</name>
</gene>
<dbReference type="Proteomes" id="UP000837801">
    <property type="component" value="Unassembled WGS sequence"/>
</dbReference>
<evidence type="ECO:0000256" key="11">
    <source>
        <dbReference type="SAM" id="Phobius"/>
    </source>
</evidence>
<keyword evidence="7 11" id="KW-1133">Transmembrane helix</keyword>
<feature type="transmembrane region" description="Helical" evidence="11">
    <location>
        <begin position="1171"/>
        <end position="1191"/>
    </location>
</feature>
<dbReference type="PANTHER" id="PTHR12741">
    <property type="entry name" value="LYST-INTERACTING PROTEIN LIP5 DOPAMINE RESPONSIVE PROTEIN DRG-1"/>
    <property type="match status" value="1"/>
</dbReference>
<feature type="transmembrane region" description="Helical" evidence="11">
    <location>
        <begin position="424"/>
        <end position="446"/>
    </location>
</feature>
<dbReference type="PANTHER" id="PTHR12741:SF48">
    <property type="entry name" value="1,3-BETA-GLUCAN SYNTHASE COMPONENT FKS1-RELATED"/>
    <property type="match status" value="1"/>
</dbReference>
<feature type="transmembrane region" description="Helical" evidence="11">
    <location>
        <begin position="1431"/>
        <end position="1449"/>
    </location>
</feature>
<feature type="transmembrane region" description="Helical" evidence="11">
    <location>
        <begin position="1661"/>
        <end position="1685"/>
    </location>
</feature>
<dbReference type="Pfam" id="PF02364">
    <property type="entry name" value="Glucan_synthase"/>
    <property type="match status" value="1"/>
</dbReference>
<keyword evidence="4" id="KW-0328">Glycosyltransferase</keyword>
<dbReference type="GO" id="GO:0005886">
    <property type="term" value="C:plasma membrane"/>
    <property type="evidence" value="ECO:0007669"/>
    <property type="project" value="TreeGrafter"/>
</dbReference>
<dbReference type="GO" id="GO:0006075">
    <property type="term" value="P:(1-&gt;3)-beta-D-glucan biosynthetic process"/>
    <property type="evidence" value="ECO:0007669"/>
    <property type="project" value="InterPro"/>
</dbReference>
<evidence type="ECO:0000256" key="4">
    <source>
        <dbReference type="ARBA" id="ARBA00022676"/>
    </source>
</evidence>
<dbReference type="Pfam" id="PF14288">
    <property type="entry name" value="FKS1_dom1"/>
    <property type="match status" value="1"/>
</dbReference>
<feature type="transmembrane region" description="Helical" evidence="11">
    <location>
        <begin position="397"/>
        <end position="418"/>
    </location>
</feature>
<feature type="transmembrane region" description="Helical" evidence="11">
    <location>
        <begin position="476"/>
        <end position="497"/>
    </location>
</feature>
<name>A0A9P0W0C4_9ASCO</name>
<dbReference type="InterPro" id="IPR056261">
    <property type="entry name" value="FKS1-like_dom2"/>
</dbReference>
<evidence type="ECO:0000259" key="12">
    <source>
        <dbReference type="SMART" id="SM01205"/>
    </source>
</evidence>
<sequence length="1740" mass="199469">MSSEMSLLKSENNDYFEKGNVASEKSESDKLLNPVLNKNSQYASWCTENEAPLEEADIALVFEEIGSKYGFQKDNVANMLDFFMCQLDSRSSRMSCQKALLSLHADYIGGHHANYRKWYFATQYNIQKKKSRMSFKDGQRFDISSSEAAELCWKTYLSELPDKDYVIQICLYLLIWGEANNIRFMPECICFLYYCAFERYYSADTANDSINAHDKPHSYLDNVITPLYNYIATQSRRADQEKDHSNIVGYDDINQLFWYAEGLNRIKLNNSYLMDFPKEERWNMLKEVRWEKTFTKTYRERRSWLHAITNYSRIWVIHASMYWYFTSFNSPTLYTKNYVQLLNNQPPAQVAWSVIALGGTLACMLQLFATICDCILFNSCIINQGNWVRFISVKLTVLTALFSINITPSIYILGFIPFDVFSRSGYILSIAQFAISVATVLYLAVIPSSSSFRSNRDFSYLTFTGSFPKLSFNSRIYSLMLWICIFSAKFVESYFFLTLSLNDPIRILSIMKMKRCYGTEYLGSLICEQQARIVLILILLADLVLFFLDTYLWYIICNCMFSIGLSLSQGVSVFSPWKNIFIRLPERISSKIIFGDGSGDTRNELLSNIWNGIILSMYREHLLSIDQVNKLVYQKVSDGKDSYFVRTPLFFMYQDDSSDKMSKNDFFNENHESGRRISYFAQSISSSMPEPIPTVAMPAFTVLVPHYSEKIILSLKEIIKEGANSKVSLLEYLKQLNPIDWENFVTDTKILASIDSIQDELLPLDYGLDVLSYPTSTASQVDLSKQHLKSSVDDLPLYCYGFKNASFESTLRTRIWASLRTQTLYRTVSGFSNYRKALKLLHFSEGNCRNTAIDQVESESELDFLVDRKFKLIVAMQEYQHFTNEEMNDAHILFTKYPNILVSYLETIKSDDGGISYYSNLLDVSNSDGSNNYEVKYRIKLSGNPILGDGKADNQNSSLIFYRGEYIQVIDSNQDNYLEECLKIKSVLAEFDEYDLEDFSTTQYSPGINYDSAFQPVGILGAREYIFSENMGVLGDIAASKEQTFGTLFARTLAEIGGKLHYGHPDFLNGIFMTTRGGLSKGQKGLHLNEDIYAGMTCISRGGRIKHCDYFQCGKGRDLGFGTILNFTTKIGAGMGEQILSREHYNLGTQLPIDRFLTFFYAHPGFHLNNLFIMLSVELFMLILVNFGALIQESISCGKQVLFTDLEEPLGCYNLRPILDWINRYAFSVLICFFLSFLPLLFQELIEKGFKKSVKRIALHLLSLSPVFEVFVCQIYAKSLRDNLTFGGATYIATGRGVAISRISFTLLYARYASISMYSGSIFFLKVLFGTITAWQPSLLWFWLTTVSLCVAPFLFNPHQFSWNEFFLDYREFLRWLSRGNNSFHGNTWTRHVRGTRAKFTGIKKRTKTGARKERSKKRASRWNVFVDQCFIPLINSTLLIIPYLFINSQNGVQNPKRVNVLLRLLVLVIFPFILNGVTILVLFSLSFIFGTLLSYCRFSTFPGLVAVIAHSMSVFISLLNFLVLLYLHSGSLPRVLCGVICVLSLQRTLISIISTIMLSRELDDDVVNRVWWSGKYFTSGLGFLLTMSQLIREFPVKIIEMQVFSFDFILGHFILFAMSPILFIPFIDKLHTLILFWCFNLPCPKKILPRRKNLKLKRLVLGYSLLFFSSLLIFAAIIVSSILVSVEFETVMQNLPSMGNSIVDSLIQPNFQNNNDTGENAPDFILRSTPDIVPMKTIL</sequence>
<feature type="transmembrane region" description="Helical" evidence="11">
    <location>
        <begin position="533"/>
        <end position="556"/>
    </location>
</feature>
<dbReference type="EMBL" id="CAKXYY010000019">
    <property type="protein sequence ID" value="CAH2354877.1"/>
    <property type="molecule type" value="Genomic_DNA"/>
</dbReference>
<comment type="catalytic activity">
    <reaction evidence="10">
        <text>[(1-&gt;3)-beta-D-glucosyl](n) + UDP-alpha-D-glucose = [(1-&gt;3)-beta-D-glucosyl](n+1) + UDP + H(+)</text>
        <dbReference type="Rhea" id="RHEA:21476"/>
        <dbReference type="Rhea" id="RHEA-COMP:11146"/>
        <dbReference type="Rhea" id="RHEA-COMP:14303"/>
        <dbReference type="ChEBI" id="CHEBI:15378"/>
        <dbReference type="ChEBI" id="CHEBI:37671"/>
        <dbReference type="ChEBI" id="CHEBI:58223"/>
        <dbReference type="ChEBI" id="CHEBI:58885"/>
        <dbReference type="EC" id="2.4.1.34"/>
    </reaction>
</comment>
<proteinExistence type="inferred from homology"/>
<feature type="transmembrane region" description="Helical" evidence="11">
    <location>
        <begin position="1257"/>
        <end position="1277"/>
    </location>
</feature>
<comment type="similarity">
    <text evidence="2">Belongs to the glycosyltransferase 48 family.</text>
</comment>
<comment type="caution">
    <text evidence="13">The sequence shown here is derived from an EMBL/GenBank/DDBJ whole genome shotgun (WGS) entry which is preliminary data.</text>
</comment>
<feature type="transmembrane region" description="Helical" evidence="11">
    <location>
        <begin position="1461"/>
        <end position="1490"/>
    </location>
</feature>
<evidence type="ECO:0000256" key="6">
    <source>
        <dbReference type="ARBA" id="ARBA00022692"/>
    </source>
</evidence>
<feature type="domain" description="1,3-beta-glucan synthase component FKS1-like" evidence="12">
    <location>
        <begin position="163"/>
        <end position="271"/>
    </location>
</feature>
<reference evidence="13" key="1">
    <citation type="submission" date="2022-03" db="EMBL/GenBank/DDBJ databases">
        <authorList>
            <person name="Legras J.-L."/>
            <person name="Devillers H."/>
            <person name="Grondin C."/>
        </authorList>
    </citation>
    <scope>NUCLEOTIDE SEQUENCE</scope>
    <source>
        <strain evidence="13">CLIB 1423</strain>
    </source>
</reference>
<protein>
    <recommendedName>
        <fullName evidence="3">1,3-beta-glucan synthase</fullName>
        <ecNumber evidence="3">2.4.1.34</ecNumber>
    </recommendedName>
    <alternativeName>
        <fullName evidence="9">1,3-beta-D-glucan-UDP glucosyltransferase</fullName>
    </alternativeName>
</protein>
<dbReference type="InterPro" id="IPR003440">
    <property type="entry name" value="Glyco_trans_48_dom"/>
</dbReference>
<organism evidence="13 14">
    <name type="scientific">[Candida] railenensis</name>
    <dbReference type="NCBI Taxonomy" id="45579"/>
    <lineage>
        <taxon>Eukaryota</taxon>
        <taxon>Fungi</taxon>
        <taxon>Dikarya</taxon>
        <taxon>Ascomycota</taxon>
        <taxon>Saccharomycotina</taxon>
        <taxon>Pichiomycetes</taxon>
        <taxon>Debaryomycetaceae</taxon>
        <taxon>Kurtzmaniella</taxon>
    </lineage>
</organism>
<feature type="transmembrane region" description="Helical" evidence="11">
    <location>
        <begin position="1536"/>
        <end position="1559"/>
    </location>
</feature>
<keyword evidence="8 11" id="KW-0472">Membrane</keyword>
<evidence type="ECO:0000256" key="9">
    <source>
        <dbReference type="ARBA" id="ARBA00031935"/>
    </source>
</evidence>
<evidence type="ECO:0000256" key="2">
    <source>
        <dbReference type="ARBA" id="ARBA00009040"/>
    </source>
</evidence>
<feature type="transmembrane region" description="Helical" evidence="11">
    <location>
        <begin position="1502"/>
        <end position="1529"/>
    </location>
</feature>
<evidence type="ECO:0000313" key="13">
    <source>
        <dbReference type="EMBL" id="CAH2354877.1"/>
    </source>
</evidence>
<evidence type="ECO:0000256" key="3">
    <source>
        <dbReference type="ARBA" id="ARBA00012589"/>
    </source>
</evidence>
<feature type="transmembrane region" description="Helical" evidence="11">
    <location>
        <begin position="1312"/>
        <end position="1332"/>
    </location>
</feature>
<dbReference type="EC" id="2.4.1.34" evidence="3"/>
<dbReference type="InterPro" id="IPR026899">
    <property type="entry name" value="FKS1-like_dom1"/>
</dbReference>
<dbReference type="GO" id="GO:0000148">
    <property type="term" value="C:1,3-beta-D-glucan synthase complex"/>
    <property type="evidence" value="ECO:0007669"/>
    <property type="project" value="InterPro"/>
</dbReference>
<feature type="transmembrane region" description="Helical" evidence="11">
    <location>
        <begin position="1225"/>
        <end position="1245"/>
    </location>
</feature>
<evidence type="ECO:0000256" key="5">
    <source>
        <dbReference type="ARBA" id="ARBA00022679"/>
    </source>
</evidence>
<dbReference type="OrthoDB" id="1880850at2759"/>
<keyword evidence="6 11" id="KW-0812">Transmembrane</keyword>
<dbReference type="GO" id="GO:0003843">
    <property type="term" value="F:1,3-beta-D-glucan synthase activity"/>
    <property type="evidence" value="ECO:0007669"/>
    <property type="project" value="UniProtKB-EC"/>
</dbReference>
<dbReference type="Pfam" id="PF23605">
    <property type="entry name" value="FKS1_dom2"/>
    <property type="match status" value="1"/>
</dbReference>
<dbReference type="SMART" id="SM01205">
    <property type="entry name" value="FKS1_dom1"/>
    <property type="match status" value="1"/>
</dbReference>
<comment type="subcellular location">
    <subcellularLocation>
        <location evidence="1">Membrane</location>
        <topology evidence="1">Multi-pass membrane protein</topology>
    </subcellularLocation>
</comment>
<accession>A0A9P0W0C4</accession>
<keyword evidence="14" id="KW-1185">Reference proteome</keyword>
<evidence type="ECO:0000256" key="7">
    <source>
        <dbReference type="ARBA" id="ARBA00022989"/>
    </source>
</evidence>
<dbReference type="GO" id="GO:0051278">
    <property type="term" value="P:fungal-type cell wall polysaccharide biosynthetic process"/>
    <property type="evidence" value="ECO:0007669"/>
    <property type="project" value="TreeGrafter"/>
</dbReference>
<feature type="transmembrane region" description="Helical" evidence="11">
    <location>
        <begin position="1604"/>
        <end position="1625"/>
    </location>
</feature>
<feature type="transmembrane region" description="Helical" evidence="11">
    <location>
        <begin position="1339"/>
        <end position="1356"/>
    </location>
</feature>
<evidence type="ECO:0000313" key="14">
    <source>
        <dbReference type="Proteomes" id="UP000837801"/>
    </source>
</evidence>
<evidence type="ECO:0000256" key="8">
    <source>
        <dbReference type="ARBA" id="ARBA00023136"/>
    </source>
</evidence>
<evidence type="ECO:0000256" key="1">
    <source>
        <dbReference type="ARBA" id="ARBA00004141"/>
    </source>
</evidence>